<dbReference type="AlphaFoldDB" id="A0A8B8BZG9"/>
<name>A0A8B8BZG9_CRAVI</name>
<evidence type="ECO:0000313" key="1">
    <source>
        <dbReference type="Proteomes" id="UP000694844"/>
    </source>
</evidence>
<proteinExistence type="predicted"/>
<reference evidence="2" key="1">
    <citation type="submission" date="2025-08" db="UniProtKB">
        <authorList>
            <consortium name="RefSeq"/>
        </authorList>
    </citation>
    <scope>IDENTIFICATION</scope>
    <source>
        <tissue evidence="2">Whole sample</tissue>
    </source>
</reference>
<organism evidence="1 2">
    <name type="scientific">Crassostrea virginica</name>
    <name type="common">Eastern oyster</name>
    <dbReference type="NCBI Taxonomy" id="6565"/>
    <lineage>
        <taxon>Eukaryota</taxon>
        <taxon>Metazoa</taxon>
        <taxon>Spiralia</taxon>
        <taxon>Lophotrochozoa</taxon>
        <taxon>Mollusca</taxon>
        <taxon>Bivalvia</taxon>
        <taxon>Autobranchia</taxon>
        <taxon>Pteriomorphia</taxon>
        <taxon>Ostreida</taxon>
        <taxon>Ostreoidea</taxon>
        <taxon>Ostreidae</taxon>
        <taxon>Crassostrea</taxon>
    </lineage>
</organism>
<sequence>MTIISVYKMKQTQGQSRSKIGSYGRKWRRRPWNGWKRIRFHVKTVVKSTKNTERTPRSVKITQRASADLALKKWLRERRAETDRFFLRMEEHIRKIDFLHQYTEERITNLERGIDNLLHKASETEVEIET</sequence>
<accession>A0A8B8BZG9</accession>
<protein>
    <submittedName>
        <fullName evidence="2">Uncharacterized protein LOC111114669 isoform X2</fullName>
    </submittedName>
</protein>
<keyword evidence="1" id="KW-1185">Reference proteome</keyword>
<gene>
    <name evidence="2" type="primary">LOC111114669</name>
</gene>
<evidence type="ECO:0000313" key="2">
    <source>
        <dbReference type="RefSeq" id="XP_022308788.1"/>
    </source>
</evidence>
<dbReference type="RefSeq" id="XP_022308788.1">
    <property type="nucleotide sequence ID" value="XM_022453080.1"/>
</dbReference>
<dbReference type="GeneID" id="111114669"/>
<dbReference type="Proteomes" id="UP000694844">
    <property type="component" value="Chromosome 9"/>
</dbReference>